<evidence type="ECO:0000259" key="1">
    <source>
        <dbReference type="PROSITE" id="PS52045"/>
    </source>
</evidence>
<dbReference type="InterPro" id="IPR053168">
    <property type="entry name" value="Glutamic_endopeptidase"/>
</dbReference>
<dbReference type="PROSITE" id="PS52045">
    <property type="entry name" value="NEPROSIN_PEP_CD"/>
    <property type="match status" value="1"/>
</dbReference>
<dbReference type="PANTHER" id="PTHR31589:SF233">
    <property type="entry name" value="PROTEIN, PUTATIVE (DUF239)-RELATED"/>
    <property type="match status" value="1"/>
</dbReference>
<gene>
    <name evidence="2" type="ORF">Dsin_030330</name>
</gene>
<dbReference type="Proteomes" id="UP001281410">
    <property type="component" value="Unassembled WGS sequence"/>
</dbReference>
<evidence type="ECO:0000313" key="3">
    <source>
        <dbReference type="Proteomes" id="UP001281410"/>
    </source>
</evidence>
<dbReference type="AlphaFoldDB" id="A0AAD9ZKW0"/>
<protein>
    <recommendedName>
        <fullName evidence="1">Neprosin PEP catalytic domain-containing protein</fullName>
    </recommendedName>
</protein>
<dbReference type="EMBL" id="JANJYJ010000010">
    <property type="protein sequence ID" value="KAK3183044.1"/>
    <property type="molecule type" value="Genomic_DNA"/>
</dbReference>
<proteinExistence type="predicted"/>
<dbReference type="PANTHER" id="PTHR31589">
    <property type="entry name" value="PROTEIN, PUTATIVE (DUF239)-RELATED-RELATED"/>
    <property type="match status" value="1"/>
</dbReference>
<evidence type="ECO:0000313" key="2">
    <source>
        <dbReference type="EMBL" id="KAK3183044.1"/>
    </source>
</evidence>
<feature type="domain" description="Neprosin PEP catalytic" evidence="1">
    <location>
        <begin position="1"/>
        <end position="208"/>
    </location>
</feature>
<dbReference type="InterPro" id="IPR004314">
    <property type="entry name" value="Neprosin"/>
</dbReference>
<reference evidence="2" key="1">
    <citation type="journal article" date="2023" name="Plant J.">
        <title>Genome sequences and population genomics provide insights into the demographic history, inbreeding, and mutation load of two 'living fossil' tree species of Dipteronia.</title>
        <authorList>
            <person name="Feng Y."/>
            <person name="Comes H.P."/>
            <person name="Chen J."/>
            <person name="Zhu S."/>
            <person name="Lu R."/>
            <person name="Zhang X."/>
            <person name="Li P."/>
            <person name="Qiu J."/>
            <person name="Olsen K.M."/>
            <person name="Qiu Y."/>
        </authorList>
    </citation>
    <scope>NUCLEOTIDE SEQUENCE</scope>
    <source>
        <strain evidence="2">NBL</strain>
    </source>
</reference>
<sequence length="209" mass="23202">MDNSNPRSRGIDVKDESEFFRRKSRGTVNYYSVPKSHMTVVQWEWCIDAFMGIVVPEQRLIGRKADSSQKTGGYNTICPGFVQVHPKYHLGQEYGATSVIGGEQYITQPLVYLEGATYIQYGGWSYESPDGVNPPMGNGRFPDDNFKSLSFVSQMQIVDTSKKLVDIDENLVGGFVDNTNCYNGHFWGYQGTVMGQCITFGGPGGKCGT</sequence>
<name>A0AAD9ZKW0_9ROSI</name>
<comment type="caution">
    <text evidence="2">The sequence shown here is derived from an EMBL/GenBank/DDBJ whole genome shotgun (WGS) entry which is preliminary data.</text>
</comment>
<dbReference type="Pfam" id="PF03080">
    <property type="entry name" value="Neprosin"/>
    <property type="match status" value="2"/>
</dbReference>
<keyword evidence="3" id="KW-1185">Reference proteome</keyword>
<organism evidence="2 3">
    <name type="scientific">Dipteronia sinensis</name>
    <dbReference type="NCBI Taxonomy" id="43782"/>
    <lineage>
        <taxon>Eukaryota</taxon>
        <taxon>Viridiplantae</taxon>
        <taxon>Streptophyta</taxon>
        <taxon>Embryophyta</taxon>
        <taxon>Tracheophyta</taxon>
        <taxon>Spermatophyta</taxon>
        <taxon>Magnoliopsida</taxon>
        <taxon>eudicotyledons</taxon>
        <taxon>Gunneridae</taxon>
        <taxon>Pentapetalae</taxon>
        <taxon>rosids</taxon>
        <taxon>malvids</taxon>
        <taxon>Sapindales</taxon>
        <taxon>Sapindaceae</taxon>
        <taxon>Hippocastanoideae</taxon>
        <taxon>Acereae</taxon>
        <taxon>Dipteronia</taxon>
    </lineage>
</organism>
<accession>A0AAD9ZKW0</accession>